<accession>A0A2T0B1P2</accession>
<proteinExistence type="predicted"/>
<evidence type="ECO:0000313" key="1">
    <source>
        <dbReference type="EMBL" id="PRR77708.1"/>
    </source>
</evidence>
<keyword evidence="2" id="KW-1185">Reference proteome</keyword>
<dbReference type="AlphaFoldDB" id="A0A2T0B1P2"/>
<evidence type="ECO:0000313" key="2">
    <source>
        <dbReference type="Proteomes" id="UP000239706"/>
    </source>
</evidence>
<sequence>MLIKGECLKSNLLQTIHDAILYSGSNWTEISSNKEQDYNVVGGGSDGWVFKSPVIGGEGQSIFLTLKSQDFTQDGRNLIMIGLSEDYSPALEIGTNGIHTNKFYEVWAICNNAKNNDMTWLPTDTIEYFIDVLDHRILIVLQKKSETLYNYPQYCYIGYPNLNTNLESPNAINQFIFASNLSGLDSVNRPTWFKTSQPKSSSYNPYGQIAISYVNLNINNPTPNGMYLMHPVYLTGDGVVSPACGILGILDGLYFLPATNISNGDIIKVGDDTYKVFVKQYTINNFHIDMGIGYRAYYDSINASVFAIKIS</sequence>
<dbReference type="Proteomes" id="UP000239706">
    <property type="component" value="Unassembled WGS sequence"/>
</dbReference>
<dbReference type="EMBL" id="PVXO01000060">
    <property type="protein sequence ID" value="PRR77708.1"/>
    <property type="molecule type" value="Genomic_DNA"/>
</dbReference>
<organism evidence="1 2">
    <name type="scientific">Clostridium liquoris</name>
    <dbReference type="NCBI Taxonomy" id="1289519"/>
    <lineage>
        <taxon>Bacteria</taxon>
        <taxon>Bacillati</taxon>
        <taxon>Bacillota</taxon>
        <taxon>Clostridia</taxon>
        <taxon>Eubacteriales</taxon>
        <taxon>Clostridiaceae</taxon>
        <taxon>Clostridium</taxon>
    </lineage>
</organism>
<reference evidence="1 2" key="1">
    <citation type="submission" date="2018-03" db="EMBL/GenBank/DDBJ databases">
        <title>Genome sequence of Clostridium liquoris DSM 100320.</title>
        <authorList>
            <person name="Poehlein A."/>
            <person name="Daniel R."/>
        </authorList>
    </citation>
    <scope>NUCLEOTIDE SEQUENCE [LARGE SCALE GENOMIC DNA]</scope>
    <source>
        <strain evidence="1 2">DSM 100320</strain>
    </source>
</reference>
<dbReference type="OrthoDB" id="1908655at2"/>
<comment type="caution">
    <text evidence="1">The sequence shown here is derived from an EMBL/GenBank/DDBJ whole genome shotgun (WGS) entry which is preliminary data.</text>
</comment>
<protein>
    <submittedName>
        <fullName evidence="1">Uncharacterized protein</fullName>
    </submittedName>
</protein>
<name>A0A2T0B1P2_9CLOT</name>
<dbReference type="RefSeq" id="WP_106064324.1">
    <property type="nucleotide sequence ID" value="NZ_PVXO01000060.1"/>
</dbReference>
<gene>
    <name evidence="1" type="ORF">CLLI_22720</name>
</gene>